<sequence>MLDRYVKLKPFLPLMGVEEIDNLLLSVRQDRDIDHLLVKLIDLNSVTLELQDEAITLADFRGLFDEVVGEVPSANERLRPGASIIQDPHLETVVVKRLFSVTKWALTDRRQSMLMSNFEEQMCLHFNAFLWGIDDVKSVMEGVAQDEQHISREYPRHAWPFRCTLALVNCYRVIRYTILYNDVIYPATCKESIQPPEELESQQSIHFQSRFCHDKPRQQDIDLEERLSYIHSNTAKDVDWYTEAKSPKDLEEGALTEGGALDLWSLEAFVLYIQYGAIGIMYGILLPALNYPIFNI</sequence>
<organism evidence="4 6">
    <name type="scientific">Aphanomyces astaci</name>
    <name type="common">Crayfish plague agent</name>
    <dbReference type="NCBI Taxonomy" id="112090"/>
    <lineage>
        <taxon>Eukaryota</taxon>
        <taxon>Sar</taxon>
        <taxon>Stramenopiles</taxon>
        <taxon>Oomycota</taxon>
        <taxon>Saprolegniomycetes</taxon>
        <taxon>Saprolegniales</taxon>
        <taxon>Verrucalvaceae</taxon>
        <taxon>Aphanomyces</taxon>
    </lineage>
</organism>
<evidence type="ECO:0000313" key="5">
    <source>
        <dbReference type="Proteomes" id="UP000265716"/>
    </source>
</evidence>
<reference evidence="5 6" key="1">
    <citation type="submission" date="2018-08" db="EMBL/GenBank/DDBJ databases">
        <title>Aphanomyces genome sequencing and annotation.</title>
        <authorList>
            <person name="Minardi D."/>
            <person name="Oidtmann B."/>
            <person name="Van Der Giezen M."/>
            <person name="Studholme D.J."/>
        </authorList>
    </citation>
    <scope>NUCLEOTIDE SEQUENCE [LARGE SCALE GENOMIC DNA]</scope>
    <source>
        <strain evidence="4 6">197901</strain>
        <strain evidence="3 7">FDL457</strain>
        <strain evidence="2 5">SA</strain>
    </source>
</reference>
<evidence type="ECO:0000256" key="1">
    <source>
        <dbReference type="SAM" id="Phobius"/>
    </source>
</evidence>
<dbReference type="PANTHER" id="PTHR40866">
    <property type="entry name" value="BED-TYPE DOMAIN-CONTAINING PROTEIN"/>
    <property type="match status" value="1"/>
</dbReference>
<keyword evidence="1" id="KW-0472">Membrane</keyword>
<dbReference type="AlphaFoldDB" id="A0A397FLT1"/>
<dbReference type="EMBL" id="QUTE01006305">
    <property type="protein sequence ID" value="RHZ33240.1"/>
    <property type="molecule type" value="Genomic_DNA"/>
</dbReference>
<protein>
    <submittedName>
        <fullName evidence="4">Uncharacterized protein</fullName>
    </submittedName>
</protein>
<dbReference type="Proteomes" id="UP000286510">
    <property type="component" value="Unassembled WGS sequence"/>
</dbReference>
<evidence type="ECO:0000313" key="7">
    <source>
        <dbReference type="Proteomes" id="UP000286510"/>
    </source>
</evidence>
<evidence type="ECO:0000313" key="4">
    <source>
        <dbReference type="EMBL" id="RHZ33240.1"/>
    </source>
</evidence>
<dbReference type="PANTHER" id="PTHR40866:SF1">
    <property type="entry name" value="BED-TYPE DOMAIN-CONTAINING PROTEIN"/>
    <property type="match status" value="1"/>
</dbReference>
<comment type="caution">
    <text evidence="4">The sequence shown here is derived from an EMBL/GenBank/DDBJ whole genome shotgun (WGS) entry which is preliminary data.</text>
</comment>
<accession>A0A397FLT1</accession>
<keyword evidence="1" id="KW-0812">Transmembrane</keyword>
<keyword evidence="1" id="KW-1133">Transmembrane helix</keyword>
<feature type="transmembrane region" description="Helical" evidence="1">
    <location>
        <begin position="269"/>
        <end position="289"/>
    </location>
</feature>
<evidence type="ECO:0000313" key="2">
    <source>
        <dbReference type="EMBL" id="RHY35911.1"/>
    </source>
</evidence>
<evidence type="ECO:0000313" key="6">
    <source>
        <dbReference type="Proteomes" id="UP000266196"/>
    </source>
</evidence>
<dbReference type="VEuPathDB" id="FungiDB:H257_16493"/>
<proteinExistence type="predicted"/>
<dbReference type="Proteomes" id="UP000265716">
    <property type="component" value="Unassembled WGS sequence"/>
</dbReference>
<dbReference type="Proteomes" id="UP000266196">
    <property type="component" value="Unassembled WGS sequence"/>
</dbReference>
<evidence type="ECO:0000313" key="3">
    <source>
        <dbReference type="EMBL" id="RHY91376.1"/>
    </source>
</evidence>
<dbReference type="EMBL" id="QUTF01021831">
    <property type="protein sequence ID" value="RHY91376.1"/>
    <property type="molecule type" value="Genomic_DNA"/>
</dbReference>
<name>A0A397FLT1_APHAT</name>
<gene>
    <name evidence="3" type="ORF">DYB26_008204</name>
    <name evidence="4" type="ORF">DYB31_007322</name>
    <name evidence="2" type="ORF">DYB38_008585</name>
</gene>
<dbReference type="EMBL" id="QUTC01012697">
    <property type="protein sequence ID" value="RHY35911.1"/>
    <property type="molecule type" value="Genomic_DNA"/>
</dbReference>